<comment type="caution">
    <text evidence="1">The sequence shown here is derived from an EMBL/GenBank/DDBJ whole genome shotgun (WGS) entry which is preliminary data.</text>
</comment>
<feature type="non-terminal residue" evidence="1">
    <location>
        <position position="1"/>
    </location>
</feature>
<keyword evidence="2" id="KW-1185">Reference proteome</keyword>
<protein>
    <recommendedName>
        <fullName evidence="3">SRPBCC family protein</fullName>
    </recommendedName>
</protein>
<dbReference type="RefSeq" id="WP_168680204.1">
    <property type="nucleotide sequence ID" value="NZ_JAAXOY010000555.1"/>
</dbReference>
<dbReference type="EMBL" id="JAAXOY010000555">
    <property type="protein sequence ID" value="NKY41062.1"/>
    <property type="molecule type" value="Genomic_DNA"/>
</dbReference>
<gene>
    <name evidence="1" type="ORF">HGA02_16480</name>
</gene>
<dbReference type="Proteomes" id="UP000777774">
    <property type="component" value="Unassembled WGS sequence"/>
</dbReference>
<dbReference type="Gene3D" id="3.30.530.20">
    <property type="match status" value="1"/>
</dbReference>
<dbReference type="Pfam" id="PF10604">
    <property type="entry name" value="Polyketide_cyc2"/>
    <property type="match status" value="1"/>
</dbReference>
<evidence type="ECO:0008006" key="3">
    <source>
        <dbReference type="Google" id="ProtNLM"/>
    </source>
</evidence>
<dbReference type="InterPro" id="IPR019587">
    <property type="entry name" value="Polyketide_cyclase/dehydratase"/>
</dbReference>
<accession>A0ABX1K516</accession>
<proteinExistence type="predicted"/>
<evidence type="ECO:0000313" key="1">
    <source>
        <dbReference type="EMBL" id="NKY41062.1"/>
    </source>
</evidence>
<organism evidence="1 2">
    <name type="scientific">Cellulomonas septica</name>
    <dbReference type="NCBI Taxonomy" id="285080"/>
    <lineage>
        <taxon>Bacteria</taxon>
        <taxon>Bacillati</taxon>
        <taxon>Actinomycetota</taxon>
        <taxon>Actinomycetes</taxon>
        <taxon>Micrococcales</taxon>
        <taxon>Cellulomonadaceae</taxon>
        <taxon>Cellulomonas</taxon>
    </lineage>
</organism>
<name>A0ABX1K516_9CELL</name>
<dbReference type="InterPro" id="IPR023393">
    <property type="entry name" value="START-like_dom_sf"/>
</dbReference>
<sequence>PMTTTTRVLPLPAARAWDLVADARNHARWVPLTRVDVADGYVVAVTGPRARRGGGGLVDRMRIDRFDPPHDDRPGVAEFTKVGRVLRGTARIEVHAAGPDAARVSWTESVHLAGPLPDGLTRAASAPFLTLMVRRALRLAAHEAAQEDARHL</sequence>
<evidence type="ECO:0000313" key="2">
    <source>
        <dbReference type="Proteomes" id="UP000777774"/>
    </source>
</evidence>
<dbReference type="SUPFAM" id="SSF55961">
    <property type="entry name" value="Bet v1-like"/>
    <property type="match status" value="1"/>
</dbReference>
<reference evidence="1 2" key="1">
    <citation type="submission" date="2020-04" db="EMBL/GenBank/DDBJ databases">
        <title>MicrobeNet Type strains.</title>
        <authorList>
            <person name="Nicholson A.C."/>
        </authorList>
    </citation>
    <scope>NUCLEOTIDE SEQUENCE [LARGE SCALE GENOMIC DNA]</scope>
    <source>
        <strain evidence="1 2">ATCC BAA-787</strain>
    </source>
</reference>